<dbReference type="GO" id="GO:0016787">
    <property type="term" value="F:hydrolase activity"/>
    <property type="evidence" value="ECO:0007669"/>
    <property type="project" value="UniProtKB-KW"/>
</dbReference>
<organism evidence="6 7">
    <name type="scientific">Propionivibrio dicarboxylicus</name>
    <dbReference type="NCBI Taxonomy" id="83767"/>
    <lineage>
        <taxon>Bacteria</taxon>
        <taxon>Pseudomonadati</taxon>
        <taxon>Pseudomonadota</taxon>
        <taxon>Betaproteobacteria</taxon>
        <taxon>Rhodocyclales</taxon>
        <taxon>Rhodocyclaceae</taxon>
        <taxon>Propionivibrio</taxon>
    </lineage>
</organism>
<dbReference type="Pfam" id="PF04794">
    <property type="entry name" value="YdjC"/>
    <property type="match status" value="1"/>
</dbReference>
<evidence type="ECO:0000256" key="2">
    <source>
        <dbReference type="ARBA" id="ARBA00022723"/>
    </source>
</evidence>
<reference evidence="6 7" key="1">
    <citation type="submission" date="2016-10" db="EMBL/GenBank/DDBJ databases">
        <authorList>
            <person name="de Groot N.N."/>
        </authorList>
    </citation>
    <scope>NUCLEOTIDE SEQUENCE [LARGE SCALE GENOMIC DNA]</scope>
    <source>
        <strain evidence="6 7">DSM 5885</strain>
    </source>
</reference>
<dbReference type="InterPro" id="IPR011330">
    <property type="entry name" value="Glyco_hydro/deAcase_b/a-brl"/>
</dbReference>
<dbReference type="Gene3D" id="3.20.20.370">
    <property type="entry name" value="Glycoside hydrolase/deacetylase"/>
    <property type="match status" value="1"/>
</dbReference>
<keyword evidence="7" id="KW-1185">Reference proteome</keyword>
<dbReference type="GO" id="GO:0019213">
    <property type="term" value="F:deacetylase activity"/>
    <property type="evidence" value="ECO:0007669"/>
    <property type="project" value="TreeGrafter"/>
</dbReference>
<accession>A0A1G8DG41</accession>
<dbReference type="GO" id="GO:0046872">
    <property type="term" value="F:metal ion binding"/>
    <property type="evidence" value="ECO:0007669"/>
    <property type="project" value="UniProtKB-KW"/>
</dbReference>
<protein>
    <submittedName>
        <fullName evidence="6">Predicted glycoside hydrolase or deacetylase ChbG, UPF0249 family</fullName>
    </submittedName>
</protein>
<dbReference type="Proteomes" id="UP000198607">
    <property type="component" value="Unassembled WGS sequence"/>
</dbReference>
<dbReference type="OrthoDB" id="5295855at2"/>
<proteinExistence type="predicted"/>
<dbReference type="PANTHER" id="PTHR31609:SF1">
    <property type="entry name" value="CARBOHYDRATE DEACETYLASE"/>
    <property type="match status" value="1"/>
</dbReference>
<keyword evidence="2" id="KW-0479">Metal-binding</keyword>
<name>A0A1G8DG41_9RHOO</name>
<gene>
    <name evidence="6" type="ORF">SAMN05660652_01914</name>
</gene>
<dbReference type="InterPro" id="IPR006879">
    <property type="entry name" value="YdjC-like"/>
</dbReference>
<comment type="cofactor">
    <cofactor evidence="1">
        <name>Mg(2+)</name>
        <dbReference type="ChEBI" id="CHEBI:18420"/>
    </cofactor>
</comment>
<dbReference type="EMBL" id="FNCY01000006">
    <property type="protein sequence ID" value="SDH56544.1"/>
    <property type="molecule type" value="Genomic_DNA"/>
</dbReference>
<evidence type="ECO:0000256" key="5">
    <source>
        <dbReference type="ARBA" id="ARBA00023277"/>
    </source>
</evidence>
<evidence type="ECO:0000256" key="4">
    <source>
        <dbReference type="ARBA" id="ARBA00022842"/>
    </source>
</evidence>
<keyword evidence="4" id="KW-0460">Magnesium</keyword>
<dbReference type="GO" id="GO:0005975">
    <property type="term" value="P:carbohydrate metabolic process"/>
    <property type="evidence" value="ECO:0007669"/>
    <property type="project" value="InterPro"/>
</dbReference>
<dbReference type="AlphaFoldDB" id="A0A1G8DG41"/>
<evidence type="ECO:0000313" key="7">
    <source>
        <dbReference type="Proteomes" id="UP000198607"/>
    </source>
</evidence>
<dbReference type="RefSeq" id="WP_091936953.1">
    <property type="nucleotide sequence ID" value="NZ_FNCY01000006.1"/>
</dbReference>
<keyword evidence="5" id="KW-0119">Carbohydrate metabolism</keyword>
<evidence type="ECO:0000313" key="6">
    <source>
        <dbReference type="EMBL" id="SDH56544.1"/>
    </source>
</evidence>
<dbReference type="CDD" id="cd10807">
    <property type="entry name" value="YdjC_like_3"/>
    <property type="match status" value="1"/>
</dbReference>
<dbReference type="PANTHER" id="PTHR31609">
    <property type="entry name" value="YDJC DEACETYLASE FAMILY MEMBER"/>
    <property type="match status" value="1"/>
</dbReference>
<dbReference type="STRING" id="83767.SAMN05660652_01914"/>
<sequence length="286" mass="31165">MHASPSSSSSDAIKRIAVCADDFGLNADVDAGIIALSEQGRLTATSCLTTGPTWPTSAARLRELPIDAGLHLNFTEAFAGDAPHLPLSLPLPALIRACYLRRLPKSRLAEQIERQCDAFERHYGRAPDFVDGHQHVHQLPMIRDALLPILARRYAGQPLWLRRTAAPAALPAFRFKAFVIAALGSRRFATLAEAQGWRLNGRLLGVYDFSSDADGYAHLLRGWLQAAKDGDLLMCHPAIAGAALTQPHHDAIAAQRPVEFATLADPRVDAWRATAGVRLVRLSELH</sequence>
<dbReference type="SUPFAM" id="SSF88713">
    <property type="entry name" value="Glycoside hydrolase/deacetylase"/>
    <property type="match status" value="1"/>
</dbReference>
<evidence type="ECO:0000256" key="1">
    <source>
        <dbReference type="ARBA" id="ARBA00001946"/>
    </source>
</evidence>
<evidence type="ECO:0000256" key="3">
    <source>
        <dbReference type="ARBA" id="ARBA00022801"/>
    </source>
</evidence>
<keyword evidence="3 6" id="KW-0378">Hydrolase</keyword>